<evidence type="ECO:0000259" key="8">
    <source>
        <dbReference type="Pfam" id="PF12737"/>
    </source>
</evidence>
<evidence type="ECO:0000256" key="2">
    <source>
        <dbReference type="ARBA" id="ARBA00023125"/>
    </source>
</evidence>
<dbReference type="AlphaFoldDB" id="A0A067NT12"/>
<dbReference type="GO" id="GO:0006355">
    <property type="term" value="P:regulation of DNA-templated transcription"/>
    <property type="evidence" value="ECO:0007669"/>
    <property type="project" value="InterPro"/>
</dbReference>
<feature type="domain" description="Mating-type protein C-terminal" evidence="8">
    <location>
        <begin position="210"/>
        <end position="546"/>
    </location>
</feature>
<organism evidence="9 10">
    <name type="scientific">Pleurotus ostreatus (strain PC15)</name>
    <name type="common">Oyster mushroom</name>
    <dbReference type="NCBI Taxonomy" id="1137138"/>
    <lineage>
        <taxon>Eukaryota</taxon>
        <taxon>Fungi</taxon>
        <taxon>Dikarya</taxon>
        <taxon>Basidiomycota</taxon>
        <taxon>Agaricomycotina</taxon>
        <taxon>Agaricomycetes</taxon>
        <taxon>Agaricomycetidae</taxon>
        <taxon>Agaricales</taxon>
        <taxon>Pleurotineae</taxon>
        <taxon>Pleurotaceae</taxon>
        <taxon>Pleurotus</taxon>
    </lineage>
</organism>
<keyword evidence="2" id="KW-0238">DNA-binding</keyword>
<dbReference type="InterPro" id="IPR009057">
    <property type="entry name" value="Homeodomain-like_sf"/>
</dbReference>
<dbReference type="InterPro" id="IPR024333">
    <property type="entry name" value="Mating-type_A-alpha/beta_1_N"/>
</dbReference>
<name>A0A067NT12_PLEO1</name>
<evidence type="ECO:0000256" key="4">
    <source>
        <dbReference type="ARBA" id="ARBA00023242"/>
    </source>
</evidence>
<dbReference type="OrthoDB" id="250329at2759"/>
<feature type="compositionally biased region" description="Basic and acidic residues" evidence="5">
    <location>
        <begin position="242"/>
        <end position="285"/>
    </location>
</feature>
<keyword evidence="3" id="KW-0371">Homeobox</keyword>
<feature type="domain" description="KN homeodomain" evidence="6">
    <location>
        <begin position="120"/>
        <end position="159"/>
    </location>
</feature>
<dbReference type="InParanoid" id="A0A067NT12"/>
<reference evidence="10" key="1">
    <citation type="journal article" date="2014" name="Proc. Natl. Acad. Sci. U.S.A.">
        <title>Extensive sampling of basidiomycete genomes demonstrates inadequacy of the white-rot/brown-rot paradigm for wood decay fungi.</title>
        <authorList>
            <person name="Riley R."/>
            <person name="Salamov A.A."/>
            <person name="Brown D.W."/>
            <person name="Nagy L.G."/>
            <person name="Floudas D."/>
            <person name="Held B.W."/>
            <person name="Levasseur A."/>
            <person name="Lombard V."/>
            <person name="Morin E."/>
            <person name="Otillar R."/>
            <person name="Lindquist E.A."/>
            <person name="Sun H."/>
            <person name="LaButti K.M."/>
            <person name="Schmutz J."/>
            <person name="Jabbour D."/>
            <person name="Luo H."/>
            <person name="Baker S.E."/>
            <person name="Pisabarro A.G."/>
            <person name="Walton J.D."/>
            <person name="Blanchette R.A."/>
            <person name="Henrissat B."/>
            <person name="Martin F."/>
            <person name="Cullen D."/>
            <person name="Hibbett D.S."/>
            <person name="Grigoriev I.V."/>
        </authorList>
    </citation>
    <scope>NUCLEOTIDE SEQUENCE [LARGE SCALE GENOMIC DNA]</scope>
    <source>
        <strain evidence="10">PC15</strain>
    </source>
</reference>
<dbReference type="SUPFAM" id="SSF46689">
    <property type="entry name" value="Homeodomain-like"/>
    <property type="match status" value="1"/>
</dbReference>
<dbReference type="Pfam" id="PF12731">
    <property type="entry name" value="Mating_N"/>
    <property type="match status" value="1"/>
</dbReference>
<evidence type="ECO:0000259" key="6">
    <source>
        <dbReference type="Pfam" id="PF05920"/>
    </source>
</evidence>
<gene>
    <name evidence="9" type="primary">a1-2b</name>
    <name evidence="9" type="ORF">PLEOSDRAFT_155732</name>
</gene>
<dbReference type="HOGENOM" id="CLU_021698_0_0_1"/>
<feature type="compositionally biased region" description="Low complexity" evidence="5">
    <location>
        <begin position="372"/>
        <end position="382"/>
    </location>
</feature>
<evidence type="ECO:0000256" key="5">
    <source>
        <dbReference type="SAM" id="MobiDB-lite"/>
    </source>
</evidence>
<keyword evidence="4" id="KW-0539">Nucleus</keyword>
<dbReference type="Pfam" id="PF12737">
    <property type="entry name" value="Mating_C"/>
    <property type="match status" value="1"/>
</dbReference>
<dbReference type="InterPro" id="IPR008422">
    <property type="entry name" value="KN_HD"/>
</dbReference>
<dbReference type="Proteomes" id="UP000027073">
    <property type="component" value="Unassembled WGS sequence"/>
</dbReference>
<feature type="domain" description="Mating-type protein A-alpha/beta 1 N-terminal" evidence="7">
    <location>
        <begin position="4"/>
        <end position="81"/>
    </location>
</feature>
<sequence>MAVDVRSRLATAEEDFLRSFTEGTYALEDFRDSWSTIVQSVNACSVDIDASLARATVSRVAVLASSLLEYDAEATAIKDSLVSDIFSQLTLADLTDTPQARPPSDPSSPPPTYIAPAYKWLLKNIHNPYPSKETKKLMSRGSGTSFQNIDAWFLNVRRRIGWTSISKKFFGGSKADTIAAAYRALVDDAPRPSSDAIDGEEDYTPLPGDIRMVFVEMQDAAQQLYAEKFTKSRLAGRLDGMVKDMTDEDRQKRAKERQIQKAEEKRRSEREREERKARDAERRWQEAQQSYPSPSPAPESSGLRLESPAFVESENEEDLTPPLPIAGRKRASSEDTTNEQERPMKRFRMLSSSGSSSSVDGLFISRQNSIEPLPSRSSSVCSTPPPSTPPEALSPSLPRPVAASKRKRRLSDASTEVAPKRPMPLVRPRLQVVSDPLPKSVTSVSPSIEESPILDWYQQFVDTPPAAAIDELDISGPIQLNMFDYSQFADYVSGGETSEGTDWEAQCNPLKTKDLLDLSCNPPIRVPSPFIDYDLPVPNLVHPDFDLDFCATTGWSQVDGIHSKSTPPGSTLEDTELNNLDGLSSLASLPSHQPVLSSASEESTLPNDVAFDPLSSIDWFSIIPQTIPPTQPVVPTTVEPITISPVAIRRTAYLGSNAESRAEKLRKYQEHVAQARQLEAELAFA</sequence>
<dbReference type="InterPro" id="IPR024441">
    <property type="entry name" value="Homeodomain1_C"/>
</dbReference>
<dbReference type="Pfam" id="PF05920">
    <property type="entry name" value="Homeobox_KN"/>
    <property type="match status" value="1"/>
</dbReference>
<dbReference type="Gene3D" id="1.10.10.60">
    <property type="entry name" value="Homeodomain-like"/>
    <property type="match status" value="1"/>
</dbReference>
<dbReference type="STRING" id="1137138.A0A067NT12"/>
<accession>A0A067NT12</accession>
<dbReference type="EMBL" id="KL198006">
    <property type="protein sequence ID" value="KDQ31069.1"/>
    <property type="molecule type" value="Genomic_DNA"/>
</dbReference>
<comment type="similarity">
    <text evidence="1">Belongs to the TALE/M-ATYP homeobox family.</text>
</comment>
<proteinExistence type="inferred from homology"/>
<evidence type="ECO:0000259" key="7">
    <source>
        <dbReference type="Pfam" id="PF12731"/>
    </source>
</evidence>
<dbReference type="GO" id="GO:0003677">
    <property type="term" value="F:DNA binding"/>
    <property type="evidence" value="ECO:0007669"/>
    <property type="project" value="UniProtKB-KW"/>
</dbReference>
<protein>
    <submittedName>
        <fullName evidence="9">A mating type protein</fullName>
    </submittedName>
</protein>
<dbReference type="VEuPathDB" id="FungiDB:PLEOSDRAFT_155732"/>
<evidence type="ECO:0000256" key="1">
    <source>
        <dbReference type="ARBA" id="ARBA00005800"/>
    </source>
</evidence>
<evidence type="ECO:0000256" key="3">
    <source>
        <dbReference type="ARBA" id="ARBA00023155"/>
    </source>
</evidence>
<evidence type="ECO:0000313" key="9">
    <source>
        <dbReference type="EMBL" id="KDQ31069.1"/>
    </source>
</evidence>
<feature type="region of interest" description="Disordered" evidence="5">
    <location>
        <begin position="242"/>
        <end position="421"/>
    </location>
</feature>
<evidence type="ECO:0000313" key="10">
    <source>
        <dbReference type="Proteomes" id="UP000027073"/>
    </source>
</evidence>